<evidence type="ECO:0000313" key="5">
    <source>
        <dbReference type="EMBL" id="KAA0715330.1"/>
    </source>
</evidence>
<gene>
    <name evidence="5" type="ORF">E1301_Tti021903</name>
    <name evidence="6" type="ORF">E1301_Tti024264</name>
</gene>
<dbReference type="Proteomes" id="UP000324632">
    <property type="component" value="Chromosome 11"/>
</dbReference>
<proteinExistence type="inferred from homology"/>
<dbReference type="PANTHER" id="PTHR48168">
    <property type="entry name" value="RNA GUANINE-7 METHYLTRANSFERASE-ACTIVATING SUBUNIT-LIKE (PSEUDOGENE)-RELATED"/>
    <property type="match status" value="1"/>
</dbReference>
<dbReference type="GO" id="GO:0031533">
    <property type="term" value="C:mRNA capping enzyme complex"/>
    <property type="evidence" value="ECO:0007669"/>
    <property type="project" value="InterPro"/>
</dbReference>
<comment type="subcellular location">
    <subcellularLocation>
        <location evidence="1">Nucleus</location>
    </subcellularLocation>
</comment>
<reference evidence="6 7" key="1">
    <citation type="journal article" date="2019" name="Mol. Ecol. Resour.">
        <title>Chromosome-level genome assembly of Triplophysa tibetana, a fish adapted to the harsh high-altitude environment of the Tibetan Plateau.</title>
        <authorList>
            <person name="Yang X."/>
            <person name="Liu H."/>
            <person name="Ma Z."/>
            <person name="Zou Y."/>
            <person name="Zou M."/>
            <person name="Mao Y."/>
            <person name="Li X."/>
            <person name="Wang H."/>
            <person name="Chen T."/>
            <person name="Wang W."/>
            <person name="Yang R."/>
        </authorList>
    </citation>
    <scope>NUCLEOTIDE SEQUENCE [LARGE SCALE GENOMIC DNA]</scope>
    <source>
        <strain evidence="6">TTIB1903HZAU</strain>
        <tissue evidence="6">Muscle</tissue>
    </source>
</reference>
<comment type="similarity">
    <text evidence="3">Belongs to the RAM family.</text>
</comment>
<feature type="compositionally biased region" description="Basic and acidic residues" evidence="4">
    <location>
        <begin position="48"/>
        <end position="77"/>
    </location>
</feature>
<dbReference type="OrthoDB" id="5875297at2759"/>
<evidence type="ECO:0000256" key="2">
    <source>
        <dbReference type="ARBA" id="ARBA00023242"/>
    </source>
</evidence>
<dbReference type="EMBL" id="SOYY01000011">
    <property type="protein sequence ID" value="KAA0715334.1"/>
    <property type="molecule type" value="Genomic_DNA"/>
</dbReference>
<accession>A0A5A9NYP9</accession>
<evidence type="ECO:0000256" key="1">
    <source>
        <dbReference type="ARBA" id="ARBA00004123"/>
    </source>
</evidence>
<dbReference type="GO" id="GO:0106005">
    <property type="term" value="P:RNA 5'-cap (guanine-N7)-methylation"/>
    <property type="evidence" value="ECO:0007669"/>
    <property type="project" value="InterPro"/>
</dbReference>
<dbReference type="EMBL" id="SOYY01000011">
    <property type="protein sequence ID" value="KAA0715330.1"/>
    <property type="molecule type" value="Genomic_DNA"/>
</dbReference>
<sequence>MSRIAEYNAQFASRFCAEDAEFQRYRERAADPPPVLEDWRARGRRDKRVPDQRPQERHNRRWSDRGDERKSAHDSHSQRSHYRHL</sequence>
<keyword evidence="7" id="KW-1185">Reference proteome</keyword>
<evidence type="ECO:0000313" key="6">
    <source>
        <dbReference type="EMBL" id="KAA0715334.1"/>
    </source>
</evidence>
<evidence type="ECO:0008006" key="8">
    <source>
        <dbReference type="Google" id="ProtNLM"/>
    </source>
</evidence>
<evidence type="ECO:0000313" key="7">
    <source>
        <dbReference type="Proteomes" id="UP000324632"/>
    </source>
</evidence>
<organism evidence="6 7">
    <name type="scientific">Triplophysa tibetana</name>
    <dbReference type="NCBI Taxonomy" id="1572043"/>
    <lineage>
        <taxon>Eukaryota</taxon>
        <taxon>Metazoa</taxon>
        <taxon>Chordata</taxon>
        <taxon>Craniata</taxon>
        <taxon>Vertebrata</taxon>
        <taxon>Euteleostomi</taxon>
        <taxon>Actinopterygii</taxon>
        <taxon>Neopterygii</taxon>
        <taxon>Teleostei</taxon>
        <taxon>Ostariophysi</taxon>
        <taxon>Cypriniformes</taxon>
        <taxon>Nemacheilidae</taxon>
        <taxon>Triplophysa</taxon>
    </lineage>
</organism>
<dbReference type="Pfam" id="PF15320">
    <property type="entry name" value="RAM"/>
    <property type="match status" value="1"/>
</dbReference>
<evidence type="ECO:0000256" key="4">
    <source>
        <dbReference type="SAM" id="MobiDB-lite"/>
    </source>
</evidence>
<evidence type="ECO:0000256" key="3">
    <source>
        <dbReference type="ARBA" id="ARBA00034716"/>
    </source>
</evidence>
<comment type="caution">
    <text evidence="6">The sequence shown here is derived from an EMBL/GenBank/DDBJ whole genome shotgun (WGS) entry which is preliminary data.</text>
</comment>
<dbReference type="PANTHER" id="PTHR48168:SF1">
    <property type="entry name" value="RNA GUANINE-N7 METHYLTRANSFERASE ACTIVATING SUBUNIT-RELATED"/>
    <property type="match status" value="1"/>
</dbReference>
<name>A0A5A9NYP9_9TELE</name>
<dbReference type="AlphaFoldDB" id="A0A5A9NYP9"/>
<dbReference type="InterPro" id="IPR028271">
    <property type="entry name" value="RAMAC"/>
</dbReference>
<dbReference type="GO" id="GO:0003723">
    <property type="term" value="F:RNA binding"/>
    <property type="evidence" value="ECO:0007669"/>
    <property type="project" value="InterPro"/>
</dbReference>
<protein>
    <recommendedName>
        <fullName evidence="8">RNMT-activating mini protein</fullName>
    </recommendedName>
</protein>
<keyword evidence="2" id="KW-0539">Nucleus</keyword>
<feature type="region of interest" description="Disordered" evidence="4">
    <location>
        <begin position="26"/>
        <end position="85"/>
    </location>
</feature>